<evidence type="ECO:0000256" key="1">
    <source>
        <dbReference type="ARBA" id="ARBA00022614"/>
    </source>
</evidence>
<evidence type="ECO:0000259" key="4">
    <source>
        <dbReference type="Pfam" id="PF23559"/>
    </source>
</evidence>
<dbReference type="InterPro" id="IPR027417">
    <property type="entry name" value="P-loop_NTPase"/>
</dbReference>
<comment type="caution">
    <text evidence="7">The sequence shown here is derived from an EMBL/GenBank/DDBJ whole genome shotgun (WGS) entry which is preliminary data.</text>
</comment>
<dbReference type="InterPro" id="IPR056789">
    <property type="entry name" value="LRR_R13L1-DRL21"/>
</dbReference>
<feature type="domain" description="Disease resistance protein winged helix" evidence="4">
    <location>
        <begin position="114"/>
        <end position="182"/>
    </location>
</feature>
<keyword evidence="3" id="KW-0611">Plant defense</keyword>
<dbReference type="EMBL" id="JAMRDG010000002">
    <property type="protein sequence ID" value="KAJ3684625.1"/>
    <property type="molecule type" value="Genomic_DNA"/>
</dbReference>
<dbReference type="AlphaFoldDB" id="A0AAD5W9E2"/>
<reference evidence="7 8" key="1">
    <citation type="journal article" date="2022" name="Cell">
        <title>Repeat-based holocentromeres influence genome architecture and karyotype evolution.</title>
        <authorList>
            <person name="Hofstatter P.G."/>
            <person name="Thangavel G."/>
            <person name="Lux T."/>
            <person name="Neumann P."/>
            <person name="Vondrak T."/>
            <person name="Novak P."/>
            <person name="Zhang M."/>
            <person name="Costa L."/>
            <person name="Castellani M."/>
            <person name="Scott A."/>
            <person name="Toegelov H."/>
            <person name="Fuchs J."/>
            <person name="Mata-Sucre Y."/>
            <person name="Dias Y."/>
            <person name="Vanzela A.L.L."/>
            <person name="Huettel B."/>
            <person name="Almeida C.C.S."/>
            <person name="Simkova H."/>
            <person name="Souza G."/>
            <person name="Pedrosa-Harand A."/>
            <person name="Macas J."/>
            <person name="Mayer K.F.X."/>
            <person name="Houben A."/>
            <person name="Marques A."/>
        </authorList>
    </citation>
    <scope>NUCLEOTIDE SEQUENCE [LARGE SCALE GENOMIC DNA]</scope>
    <source>
        <strain evidence="7">RhyTen1mFocal</strain>
    </source>
</reference>
<dbReference type="PANTHER" id="PTHR36766">
    <property type="entry name" value="PLANT BROAD-SPECTRUM MILDEW RESISTANCE PROTEIN RPW8"/>
    <property type="match status" value="1"/>
</dbReference>
<dbReference type="Gene3D" id="1.10.10.10">
    <property type="entry name" value="Winged helix-like DNA-binding domain superfamily/Winged helix DNA-binding domain"/>
    <property type="match status" value="1"/>
</dbReference>
<dbReference type="InterPro" id="IPR032675">
    <property type="entry name" value="LRR_dom_sf"/>
</dbReference>
<keyword evidence="1" id="KW-0433">Leucine-rich repeat</keyword>
<evidence type="ECO:0000259" key="6">
    <source>
        <dbReference type="Pfam" id="PF25019"/>
    </source>
</evidence>
<dbReference type="GO" id="GO:0009626">
    <property type="term" value="P:plant-type hypersensitive response"/>
    <property type="evidence" value="ECO:0007669"/>
    <property type="project" value="UniProtKB-ARBA"/>
</dbReference>
<evidence type="ECO:0000256" key="2">
    <source>
        <dbReference type="ARBA" id="ARBA00022737"/>
    </source>
</evidence>
<dbReference type="Gene3D" id="3.80.10.10">
    <property type="entry name" value="Ribonuclease Inhibitor"/>
    <property type="match status" value="2"/>
</dbReference>
<accession>A0AAD5W9E2</accession>
<dbReference type="SMART" id="SM00369">
    <property type="entry name" value="LRR_TYP"/>
    <property type="match status" value="2"/>
</dbReference>
<dbReference type="SUPFAM" id="SSF52058">
    <property type="entry name" value="L domain-like"/>
    <property type="match status" value="1"/>
</dbReference>
<dbReference type="InterPro" id="IPR058922">
    <property type="entry name" value="WHD_DRP"/>
</dbReference>
<dbReference type="GO" id="GO:0002758">
    <property type="term" value="P:innate immune response-activating signaling pathway"/>
    <property type="evidence" value="ECO:0007669"/>
    <property type="project" value="UniProtKB-ARBA"/>
</dbReference>
<dbReference type="InterPro" id="IPR003591">
    <property type="entry name" value="Leu-rich_rpt_typical-subtyp"/>
</dbReference>
<dbReference type="Gene3D" id="1.10.8.430">
    <property type="entry name" value="Helical domain of apoptotic protease-activating factors"/>
    <property type="match status" value="1"/>
</dbReference>
<organism evidence="7 8">
    <name type="scientific">Rhynchospora tenuis</name>
    <dbReference type="NCBI Taxonomy" id="198213"/>
    <lineage>
        <taxon>Eukaryota</taxon>
        <taxon>Viridiplantae</taxon>
        <taxon>Streptophyta</taxon>
        <taxon>Embryophyta</taxon>
        <taxon>Tracheophyta</taxon>
        <taxon>Spermatophyta</taxon>
        <taxon>Magnoliopsida</taxon>
        <taxon>Liliopsida</taxon>
        <taxon>Poales</taxon>
        <taxon>Cyperaceae</taxon>
        <taxon>Cyperoideae</taxon>
        <taxon>Rhynchosporeae</taxon>
        <taxon>Rhynchospora</taxon>
    </lineage>
</organism>
<dbReference type="Proteomes" id="UP001210211">
    <property type="component" value="Unassembled WGS sequence"/>
</dbReference>
<dbReference type="FunFam" id="1.10.10.10:FF:000322">
    <property type="entry name" value="Probable disease resistance protein At1g63360"/>
    <property type="match status" value="1"/>
</dbReference>
<dbReference type="InterPro" id="IPR042197">
    <property type="entry name" value="Apaf_helical"/>
</dbReference>
<evidence type="ECO:0000256" key="3">
    <source>
        <dbReference type="ARBA" id="ARBA00022821"/>
    </source>
</evidence>
<name>A0AAD5W9E2_9POAL</name>
<feature type="domain" description="R13L1/DRL21-like LRR repeat region" evidence="6">
    <location>
        <begin position="443"/>
        <end position="596"/>
    </location>
</feature>
<dbReference type="PRINTS" id="PR00364">
    <property type="entry name" value="DISEASERSIST"/>
</dbReference>
<evidence type="ECO:0000313" key="8">
    <source>
        <dbReference type="Proteomes" id="UP001210211"/>
    </source>
</evidence>
<dbReference type="SUPFAM" id="SSF52540">
    <property type="entry name" value="P-loop containing nucleoside triphosphate hydrolases"/>
    <property type="match status" value="1"/>
</dbReference>
<gene>
    <name evidence="7" type="ORF">LUZ61_013789</name>
</gene>
<dbReference type="Pfam" id="PF23598">
    <property type="entry name" value="LRR_14"/>
    <property type="match status" value="1"/>
</dbReference>
<evidence type="ECO:0000259" key="5">
    <source>
        <dbReference type="Pfam" id="PF23598"/>
    </source>
</evidence>
<dbReference type="Pfam" id="PF25019">
    <property type="entry name" value="LRR_R13L1-DRL21"/>
    <property type="match status" value="1"/>
</dbReference>
<proteinExistence type="predicted"/>
<sequence length="775" mass="87888">MGTVEPYILAGLSEEDCWLLFERRAFTLATTSDTNSNLVIIGKQIVKKCGGVPLAAKVLGSSMRFKRKESEWLAIRDNDIWNISIVENEILPSLMFSYINLPSHLKQCFTYCALFPKNEKIWISHLIQLWIAEGFIQSSDNRAELKDVGMVFVEELLSRSLFQYVGETMSCIKIHDLIHDMASYVAGEECSTIDTDRIITIGENTRYLSFVCKNSPLFGRLYPLGIPTKLRTLYLSTSSLGIGCQEQEPQKDFLNTICTNFILLRALYLRNFPIEELPTSLGNLTHLRYLDLSYTNLKTLPSNISQLYNLRTLDLTYCNHLEKLSDSIGKLCNLVELILCRCAILRSLPDSIGLLKSLKILDLSECPVESLPVCIVKLTNLKSLRLECCNSLYELPSKIAEMRSLIHLDVPNSLECTPSGIGDLCHLRTMPIFVPSGKTNCSIRELGKLDLIGELRIKCLENVKTPQEAKEAKLICKNDLRKLNLSWNLQSYAIEIENNSDTEEEEKSIDEFIELFIRKLEYSIDIPLVEQILENLEPPNMISSLEIEGYLGNRIPKWLTDLQLPNLVHITLEACINCKMLPEFKNFGCLKTLKLSLLMKISSLKSLGQIPSLEVLTLDNLPLVTCLGSEFYGGEVAFTKLVELEVACMPELNEWSEGANGFECLPRLTKLCIEECPKLKKLPSTFSTVRSLQMCVDDKLLLACLRSGAFPNLKEMHLSMNKQTESLPEEIQVRMEALECSSMWNVGPSFVEQLIMMEMMRIEGMKRVQLRDDEN</sequence>
<evidence type="ECO:0000313" key="7">
    <source>
        <dbReference type="EMBL" id="KAJ3684625.1"/>
    </source>
</evidence>
<protein>
    <recommendedName>
        <fullName evidence="9">NB-ARC domain-containing protein</fullName>
    </recommendedName>
</protein>
<feature type="domain" description="Disease resistance R13L4/SHOC-2-like LRR" evidence="5">
    <location>
        <begin position="259"/>
        <end position="362"/>
    </location>
</feature>
<evidence type="ECO:0008006" key="9">
    <source>
        <dbReference type="Google" id="ProtNLM"/>
    </source>
</evidence>
<dbReference type="InterPro" id="IPR055414">
    <property type="entry name" value="LRR_R13L4/SHOC2-like"/>
</dbReference>
<dbReference type="PANTHER" id="PTHR36766:SF70">
    <property type="entry name" value="DISEASE RESISTANCE PROTEIN RGA4"/>
    <property type="match status" value="1"/>
</dbReference>
<dbReference type="GO" id="GO:0042742">
    <property type="term" value="P:defense response to bacterium"/>
    <property type="evidence" value="ECO:0007669"/>
    <property type="project" value="UniProtKB-ARBA"/>
</dbReference>
<dbReference type="Pfam" id="PF23559">
    <property type="entry name" value="WHD_DRP"/>
    <property type="match status" value="1"/>
</dbReference>
<dbReference type="InterPro" id="IPR036388">
    <property type="entry name" value="WH-like_DNA-bd_sf"/>
</dbReference>
<dbReference type="GO" id="GO:0043531">
    <property type="term" value="F:ADP binding"/>
    <property type="evidence" value="ECO:0007669"/>
    <property type="project" value="InterPro"/>
</dbReference>
<keyword evidence="8" id="KW-1185">Reference proteome</keyword>
<keyword evidence="2" id="KW-0677">Repeat</keyword>